<dbReference type="Pfam" id="PF00180">
    <property type="entry name" value="Iso_dh"/>
    <property type="match status" value="1"/>
</dbReference>
<reference evidence="16 17" key="2">
    <citation type="submission" date="2015-01" db="EMBL/GenBank/DDBJ databases">
        <title>Complete genome sequence of Pyrinomonas methylaliphatogenes type strain K22T.</title>
        <authorList>
            <person name="Lee K.C.Y."/>
            <person name="Power J.F."/>
            <person name="Dunfield P.F."/>
            <person name="Morgan X.C."/>
            <person name="Huttenhower C."/>
            <person name="Stott M.B."/>
        </authorList>
    </citation>
    <scope>NUCLEOTIDE SEQUENCE [LARGE SCALE GENOMIC DNA]</scope>
    <source>
        <strain evidence="16 17">K22</strain>
    </source>
</reference>
<evidence type="ECO:0000259" key="15">
    <source>
        <dbReference type="SMART" id="SM01329"/>
    </source>
</evidence>
<keyword evidence="11" id="KW-0520">NAD</keyword>
<proteinExistence type="inferred from homology"/>
<evidence type="ECO:0000256" key="1">
    <source>
        <dbReference type="ARBA" id="ARBA00001936"/>
    </source>
</evidence>
<dbReference type="SUPFAM" id="SSF53659">
    <property type="entry name" value="Isocitrate/Isopropylmalate dehydrogenase-like"/>
    <property type="match status" value="1"/>
</dbReference>
<evidence type="ECO:0000256" key="5">
    <source>
        <dbReference type="ARBA" id="ARBA00013101"/>
    </source>
</evidence>
<keyword evidence="10 16" id="KW-0560">Oxidoreductase</keyword>
<dbReference type="InterPro" id="IPR024084">
    <property type="entry name" value="IsoPropMal-DH-like_dom"/>
</dbReference>
<dbReference type="GO" id="GO:0003862">
    <property type="term" value="F:3-isopropylmalate dehydrogenase activity"/>
    <property type="evidence" value="ECO:0007669"/>
    <property type="project" value="UniProtKB-EC"/>
</dbReference>
<evidence type="ECO:0000256" key="11">
    <source>
        <dbReference type="ARBA" id="ARBA00023027"/>
    </source>
</evidence>
<dbReference type="Proteomes" id="UP000031518">
    <property type="component" value="Unassembled WGS sequence"/>
</dbReference>
<evidence type="ECO:0000256" key="13">
    <source>
        <dbReference type="ARBA" id="ARBA00023304"/>
    </source>
</evidence>
<dbReference type="EC" id="1.1.1.85" evidence="5"/>
<dbReference type="STRING" id="454194.PYK22_01973"/>
<keyword evidence="13" id="KW-0100">Branched-chain amino acid biosynthesis</keyword>
<evidence type="ECO:0000256" key="8">
    <source>
        <dbReference type="ARBA" id="ARBA00022723"/>
    </source>
</evidence>
<accession>A0A0B6X093</accession>
<dbReference type="PANTHER" id="PTHR43275:SF1">
    <property type="entry name" value="D-MALATE DEHYDROGENASE [DECARBOXYLATING]"/>
    <property type="match status" value="1"/>
</dbReference>
<evidence type="ECO:0000256" key="4">
    <source>
        <dbReference type="ARBA" id="ARBA00011738"/>
    </source>
</evidence>
<comment type="similarity">
    <text evidence="3">Belongs to the isocitrate and isopropylmalate dehydrogenases family. LeuB type 1 subfamily.</text>
</comment>
<dbReference type="Gene3D" id="3.40.718.10">
    <property type="entry name" value="Isopropylmalate Dehydrogenase"/>
    <property type="match status" value="1"/>
</dbReference>
<dbReference type="SMART" id="SM01329">
    <property type="entry name" value="Iso_dh"/>
    <property type="match status" value="1"/>
</dbReference>
<gene>
    <name evidence="16" type="ORF">PYK22_01973</name>
</gene>
<keyword evidence="6" id="KW-0432">Leucine biosynthesis</keyword>
<dbReference type="InterPro" id="IPR050501">
    <property type="entry name" value="ICDH/IPMDH"/>
</dbReference>
<evidence type="ECO:0000256" key="3">
    <source>
        <dbReference type="ARBA" id="ARBA00008319"/>
    </source>
</evidence>
<dbReference type="PROSITE" id="PS00470">
    <property type="entry name" value="IDH_IMDH"/>
    <property type="match status" value="1"/>
</dbReference>
<reference evidence="16 17" key="1">
    <citation type="submission" date="2013-12" db="EMBL/GenBank/DDBJ databases">
        <authorList>
            <person name="Stott M."/>
        </authorList>
    </citation>
    <scope>NUCLEOTIDE SEQUENCE [LARGE SCALE GENOMIC DNA]</scope>
    <source>
        <strain evidence="16 17">K22</strain>
    </source>
</reference>
<dbReference type="PANTHER" id="PTHR43275">
    <property type="entry name" value="D-MALATE DEHYDROGENASE [DECARBOXYLATING]"/>
    <property type="match status" value="1"/>
</dbReference>
<feature type="domain" description="Isopropylmalate dehydrogenase-like" evidence="15">
    <location>
        <begin position="3"/>
        <end position="344"/>
    </location>
</feature>
<keyword evidence="17" id="KW-1185">Reference proteome</keyword>
<dbReference type="OrthoDB" id="9806254at2"/>
<evidence type="ECO:0000256" key="9">
    <source>
        <dbReference type="ARBA" id="ARBA00022842"/>
    </source>
</evidence>
<dbReference type="GO" id="GO:0051287">
    <property type="term" value="F:NAD binding"/>
    <property type="evidence" value="ECO:0007669"/>
    <property type="project" value="InterPro"/>
</dbReference>
<protein>
    <recommendedName>
        <fullName evidence="5">3-isopropylmalate dehydrogenase</fullName>
        <ecNumber evidence="5">1.1.1.85</ecNumber>
    </recommendedName>
    <alternativeName>
        <fullName evidence="14">3-IPM-DH</fullName>
    </alternativeName>
</protein>
<organism evidence="16 17">
    <name type="scientific">Pyrinomonas methylaliphatogenes</name>
    <dbReference type="NCBI Taxonomy" id="454194"/>
    <lineage>
        <taxon>Bacteria</taxon>
        <taxon>Pseudomonadati</taxon>
        <taxon>Acidobacteriota</taxon>
        <taxon>Blastocatellia</taxon>
        <taxon>Blastocatellales</taxon>
        <taxon>Pyrinomonadaceae</taxon>
        <taxon>Pyrinomonas</taxon>
    </lineage>
</organism>
<sequence>MKRIAVIPGDGIGPEVIAEAVRVLACVQQKYGIAFQFEHFDWGAERFLREGVTLPDGALQTLARDFDAIFVGAFGDPRVPSNKHAEDILLGMRRGLDLYINLRPVRLLHERLTPLKNRSEREIDFVVFRENTEGAYCGAGGFLKKGTADEIATQEEINTRRGVERIIVAAFEYARRRGRKRVTMADKSNVQRFGGDLWQRTFREVAARYPEIEAEHQYVDAMAMFFVLDPSRYEVIVTNNLFGDILTDLGAGIVGGLGVAASANIHPGRVSLFEPVHGSAPPLAGRGIANPIGAILTAAMMLEYLGFDHAAGAVERAVRESIAVGEVTRDLGGTLSTREAGEAICQRILRD</sequence>
<keyword evidence="7" id="KW-0028">Amino-acid biosynthesis</keyword>
<evidence type="ECO:0000256" key="7">
    <source>
        <dbReference type="ARBA" id="ARBA00022605"/>
    </source>
</evidence>
<dbReference type="GO" id="GO:0009098">
    <property type="term" value="P:L-leucine biosynthetic process"/>
    <property type="evidence" value="ECO:0007669"/>
    <property type="project" value="UniProtKB-KW"/>
</dbReference>
<evidence type="ECO:0000256" key="10">
    <source>
        <dbReference type="ARBA" id="ARBA00023002"/>
    </source>
</evidence>
<keyword evidence="9" id="KW-0460">Magnesium</keyword>
<dbReference type="GO" id="GO:0000287">
    <property type="term" value="F:magnesium ion binding"/>
    <property type="evidence" value="ECO:0007669"/>
    <property type="project" value="InterPro"/>
</dbReference>
<dbReference type="AlphaFoldDB" id="A0A0B6X093"/>
<comment type="subunit">
    <text evidence="4">Homodimer.</text>
</comment>
<evidence type="ECO:0000256" key="14">
    <source>
        <dbReference type="ARBA" id="ARBA00033138"/>
    </source>
</evidence>
<evidence type="ECO:0000256" key="12">
    <source>
        <dbReference type="ARBA" id="ARBA00023211"/>
    </source>
</evidence>
<evidence type="ECO:0000256" key="6">
    <source>
        <dbReference type="ARBA" id="ARBA00022430"/>
    </source>
</evidence>
<keyword evidence="12" id="KW-0464">Manganese</keyword>
<dbReference type="NCBIfam" id="NF002898">
    <property type="entry name" value="PRK03437.1"/>
    <property type="match status" value="1"/>
</dbReference>
<evidence type="ECO:0000256" key="2">
    <source>
        <dbReference type="ARBA" id="ARBA00001946"/>
    </source>
</evidence>
<dbReference type="RefSeq" id="WP_041976763.1">
    <property type="nucleotide sequence ID" value="NZ_CBXV010000007.1"/>
</dbReference>
<dbReference type="EMBL" id="CBXV010000007">
    <property type="protein sequence ID" value="CDM65964.1"/>
    <property type="molecule type" value="Genomic_DNA"/>
</dbReference>
<evidence type="ECO:0000313" key="16">
    <source>
        <dbReference type="EMBL" id="CDM65964.1"/>
    </source>
</evidence>
<name>A0A0B6X093_9BACT</name>
<comment type="cofactor">
    <cofactor evidence="1">
        <name>Mn(2+)</name>
        <dbReference type="ChEBI" id="CHEBI:29035"/>
    </cofactor>
</comment>
<dbReference type="InterPro" id="IPR019818">
    <property type="entry name" value="IsoCit/isopropylmalate_DH_CS"/>
</dbReference>
<keyword evidence="8" id="KW-0479">Metal-binding</keyword>
<evidence type="ECO:0000313" key="17">
    <source>
        <dbReference type="Proteomes" id="UP000031518"/>
    </source>
</evidence>
<dbReference type="FunFam" id="3.40.718.10:FF:000006">
    <property type="entry name" value="3-isopropylmalate dehydrogenase"/>
    <property type="match status" value="1"/>
</dbReference>
<comment type="cofactor">
    <cofactor evidence="2">
        <name>Mg(2+)</name>
        <dbReference type="ChEBI" id="CHEBI:18420"/>
    </cofactor>
</comment>